<evidence type="ECO:0000256" key="3">
    <source>
        <dbReference type="ARBA" id="ARBA00022741"/>
    </source>
</evidence>
<evidence type="ECO:0000256" key="7">
    <source>
        <dbReference type="SAM" id="MobiDB-lite"/>
    </source>
</evidence>
<dbReference type="InterPro" id="IPR000719">
    <property type="entry name" value="Prot_kinase_dom"/>
</dbReference>
<dbReference type="PANTHER" id="PTHR24058">
    <property type="entry name" value="DUAL SPECIFICITY PROTEIN KINASE"/>
    <property type="match status" value="1"/>
</dbReference>
<feature type="binding site" evidence="6">
    <location>
        <position position="747"/>
    </location>
    <ligand>
        <name>ATP</name>
        <dbReference type="ChEBI" id="CHEBI:30616"/>
    </ligand>
</feature>
<dbReference type="Gene3D" id="1.10.510.10">
    <property type="entry name" value="Transferase(Phosphotransferase) domain 1"/>
    <property type="match status" value="2"/>
</dbReference>
<dbReference type="GO" id="GO:0004713">
    <property type="term" value="F:protein tyrosine kinase activity"/>
    <property type="evidence" value="ECO:0007669"/>
    <property type="project" value="TreeGrafter"/>
</dbReference>
<comment type="caution">
    <text evidence="9">The sequence shown here is derived from an EMBL/GenBank/DDBJ whole genome shotgun (WGS) entry which is preliminary data.</text>
</comment>
<dbReference type="Gene3D" id="3.40.1190.20">
    <property type="match status" value="1"/>
</dbReference>
<evidence type="ECO:0000256" key="4">
    <source>
        <dbReference type="ARBA" id="ARBA00022777"/>
    </source>
</evidence>
<evidence type="ECO:0000259" key="8">
    <source>
        <dbReference type="PROSITE" id="PS50011"/>
    </source>
</evidence>
<evidence type="ECO:0000256" key="2">
    <source>
        <dbReference type="ARBA" id="ARBA00022679"/>
    </source>
</evidence>
<reference evidence="9" key="2">
    <citation type="journal article" date="2023" name="Microbiol Resour">
        <title>Decontamination and Annotation of the Draft Genome Sequence of the Oomycete Lagenidium giganteum ARSEF 373.</title>
        <authorList>
            <person name="Morgan W.R."/>
            <person name="Tartar A."/>
        </authorList>
    </citation>
    <scope>NUCLEOTIDE SEQUENCE</scope>
    <source>
        <strain evidence="9">ARSEF 373</strain>
    </source>
</reference>
<dbReference type="PROSITE" id="PS00108">
    <property type="entry name" value="PROTEIN_KINASE_ST"/>
    <property type="match status" value="2"/>
</dbReference>
<dbReference type="SUPFAM" id="SSF56112">
    <property type="entry name" value="Protein kinase-like (PK-like)"/>
    <property type="match status" value="2"/>
</dbReference>
<feature type="binding site" evidence="6">
    <location>
        <position position="116"/>
    </location>
    <ligand>
        <name>ATP</name>
        <dbReference type="ChEBI" id="CHEBI:30616"/>
    </ligand>
</feature>
<feature type="region of interest" description="Disordered" evidence="7">
    <location>
        <begin position="1"/>
        <end position="28"/>
    </location>
</feature>
<dbReference type="Proteomes" id="UP001146120">
    <property type="component" value="Unassembled WGS sequence"/>
</dbReference>
<dbReference type="SUPFAM" id="SSF53613">
    <property type="entry name" value="Ribokinase-like"/>
    <property type="match status" value="1"/>
</dbReference>
<dbReference type="PANTHER" id="PTHR24058:SF17">
    <property type="entry name" value="HOMEODOMAIN INTERACTING PROTEIN KINASE, ISOFORM D"/>
    <property type="match status" value="1"/>
</dbReference>
<evidence type="ECO:0000313" key="9">
    <source>
        <dbReference type="EMBL" id="DBA04303.1"/>
    </source>
</evidence>
<dbReference type="EMBL" id="DAKRPA010000009">
    <property type="protein sequence ID" value="DBA04303.1"/>
    <property type="molecule type" value="Genomic_DNA"/>
</dbReference>
<gene>
    <name evidence="9" type="ORF">N0F65_002065</name>
</gene>
<evidence type="ECO:0000256" key="1">
    <source>
        <dbReference type="ARBA" id="ARBA00022527"/>
    </source>
</evidence>
<dbReference type="GO" id="GO:0005524">
    <property type="term" value="F:ATP binding"/>
    <property type="evidence" value="ECO:0007669"/>
    <property type="project" value="UniProtKB-UniRule"/>
</dbReference>
<dbReference type="FunFam" id="1.10.510.10:FF:000571">
    <property type="entry name" value="Maternal embryonic leucine zipper kinase"/>
    <property type="match status" value="1"/>
</dbReference>
<dbReference type="Pfam" id="PF00069">
    <property type="entry name" value="Pkinase"/>
    <property type="match status" value="2"/>
</dbReference>
<keyword evidence="4" id="KW-0418">Kinase</keyword>
<dbReference type="PROSITE" id="PS50011">
    <property type="entry name" value="PROTEIN_KINASE_DOM"/>
    <property type="match status" value="2"/>
</dbReference>
<accession>A0AAV2ZA54</accession>
<name>A0AAV2ZA54_9STRA</name>
<dbReference type="SMART" id="SM00220">
    <property type="entry name" value="S_TKc"/>
    <property type="match status" value="2"/>
</dbReference>
<feature type="domain" description="Protein kinase" evidence="8">
    <location>
        <begin position="87"/>
        <end position="352"/>
    </location>
</feature>
<evidence type="ECO:0000313" key="10">
    <source>
        <dbReference type="Proteomes" id="UP001146120"/>
    </source>
</evidence>
<keyword evidence="3 6" id="KW-0547">Nucleotide-binding</keyword>
<feature type="non-terminal residue" evidence="9">
    <location>
        <position position="1"/>
    </location>
</feature>
<reference evidence="9" key="1">
    <citation type="submission" date="2022-11" db="EMBL/GenBank/DDBJ databases">
        <authorList>
            <person name="Morgan W.R."/>
            <person name="Tartar A."/>
        </authorList>
    </citation>
    <scope>NUCLEOTIDE SEQUENCE</scope>
    <source>
        <strain evidence="9">ARSEF 373</strain>
    </source>
</reference>
<dbReference type="GO" id="GO:0004674">
    <property type="term" value="F:protein serine/threonine kinase activity"/>
    <property type="evidence" value="ECO:0007669"/>
    <property type="project" value="UniProtKB-KW"/>
</dbReference>
<sequence>PALLELSSVPGRHSTQRLRRACQTPGQARVLATHSPRRPRLDFEAHSPLRTSLGVAVASAAIVSLGLDLDFTARAKSALQSEKKKQWQLYDEIGAGSFGTVRLGMCAGTGEVAAVKIVEPEQRNYAALQREIAALRLVKAVGGHRNIIDLQDVYVEGRKVCLVTELVRGGELFDHIIAYGAFDEHCASALTHDICQALHFLHRHGIVHKDIKPENILLSTREADHKTYSTVKLADFGSAGPPSNDNKADDIGTSAYLAPELLQAGMCTSSADMWSLGCVLYIMLSGAHPFDLEGTATDEEVEHRIKYGELSFDYGPWTTMSSEAKDLITKLMHKDPTMRPSASELGVSCKWIGVSTDPKTDPDAAFIHADLTKHGIDTSHCTVVKEGSMPISYILCSRATGSRTIVHWRNVPEMTYPDFSNQMMKIANLVTADPRRSFWFHFEGRDMDVVARMMQFARGLSVTIGDVSPAQLAASPSVPAFVLAPSAPVAKSISVEIEALRYTWEQAKRLIECAHYVFVSKDYIRQRLELPTAVSFYDFIQSDAERSCMSSQLRAIICPWGEEGVHYLDVTRGASSTRGHVSAELVSNVIESLEPPSASKKVLSSRQTQLLPGTQLCSNKKRSSGCRALDSAHRRTPLLLQMSISLVDTFNRCRAARDAALPAPPAPVAIPVAMPPQTRRVLTKKSEPAGNSGLDNEDRNLIVHVRDVLGVSDSHRGYLVLELLGQGTFGQVFRCQNLETKEMVAVKVIRNHPSYYKQAIVEVQITGLLNRKYTAEEGRHMVRLRDSFSYQSHLCLVFELLSINVYELIAENKFRGFPLSITRGLLEQMLHALVQFEDAGVIHCDLKPENILVAGRDEYFESPGHGVGQPHVPFIKIVDFGSACLENETVYSYIQSRFYRSPEVLLGIPYNSAIDMWSLGCIAFEMFLGLPLFPGVSEHDQLRLIEETLGCIPQRLVRRGRNVLKFYDVRADELNNSPYRREEFVLKTPEQFAKENNTEVKISKKYFKHDKLAEMIQAYPLDTTRTEEEQAQEQEQRRSFVHFVSCLLELDPQLRWTAREAVRHPFIAGTPFHPTRSTDAYAFQQEVGSPAAVMPFSPSVGGCSLEHLRSLHSSEVSKPGGLSVYSPARTGGEVGTNLDHSTAWGSGSQPLWGCALFDYRLPPHESSTQATKLLSSPYKHAALDVISQPYFSQAFHLVRHVFSTSNDRRISLTIICLIL</sequence>
<proteinExistence type="predicted"/>
<evidence type="ECO:0000256" key="6">
    <source>
        <dbReference type="PROSITE-ProRule" id="PRU10141"/>
    </source>
</evidence>
<keyword evidence="10" id="KW-1185">Reference proteome</keyword>
<organism evidence="9 10">
    <name type="scientific">Lagenidium giganteum</name>
    <dbReference type="NCBI Taxonomy" id="4803"/>
    <lineage>
        <taxon>Eukaryota</taxon>
        <taxon>Sar</taxon>
        <taxon>Stramenopiles</taxon>
        <taxon>Oomycota</taxon>
        <taxon>Peronosporomycetes</taxon>
        <taxon>Pythiales</taxon>
        <taxon>Pythiaceae</taxon>
    </lineage>
</organism>
<dbReference type="InterPro" id="IPR017441">
    <property type="entry name" value="Protein_kinase_ATP_BS"/>
</dbReference>
<keyword evidence="2" id="KW-0808">Transferase</keyword>
<dbReference type="InterPro" id="IPR008271">
    <property type="entry name" value="Ser/Thr_kinase_AS"/>
</dbReference>
<dbReference type="AlphaFoldDB" id="A0AAV2ZA54"/>
<dbReference type="PROSITE" id="PS00107">
    <property type="entry name" value="PROTEIN_KINASE_ATP"/>
    <property type="match status" value="2"/>
</dbReference>
<keyword evidence="5 6" id="KW-0067">ATP-binding</keyword>
<feature type="domain" description="Protein kinase" evidence="8">
    <location>
        <begin position="718"/>
        <end position="1067"/>
    </location>
</feature>
<protein>
    <recommendedName>
        <fullName evidence="8">Protein kinase domain-containing protein</fullName>
    </recommendedName>
</protein>
<dbReference type="Gene3D" id="3.30.200.20">
    <property type="entry name" value="Phosphorylase Kinase, domain 1"/>
    <property type="match status" value="2"/>
</dbReference>
<dbReference type="InterPro" id="IPR011009">
    <property type="entry name" value="Kinase-like_dom_sf"/>
</dbReference>
<keyword evidence="1" id="KW-0723">Serine/threonine-protein kinase</keyword>
<dbReference type="InterPro" id="IPR050494">
    <property type="entry name" value="Ser_Thr_dual-spec_kinase"/>
</dbReference>
<dbReference type="InterPro" id="IPR029056">
    <property type="entry name" value="Ribokinase-like"/>
</dbReference>
<evidence type="ECO:0000256" key="5">
    <source>
        <dbReference type="ARBA" id="ARBA00022840"/>
    </source>
</evidence>
<dbReference type="GO" id="GO:0005737">
    <property type="term" value="C:cytoplasm"/>
    <property type="evidence" value="ECO:0007669"/>
    <property type="project" value="TreeGrafter"/>
</dbReference>